<accession>A0AAV5P098</accession>
<comment type="caution">
    <text evidence="7">The sequence shown here is derived from an EMBL/GenBank/DDBJ whole genome shotgun (WGS) entry which is preliminary data.</text>
</comment>
<reference evidence="8" key="1">
    <citation type="journal article" date="2019" name="Int. J. Syst. Evol. Microbiol.">
        <title>The Global Catalogue of Microorganisms (GCM) 10K type strain sequencing project: providing services to taxonomists for standard genome sequencing and annotation.</title>
        <authorList>
            <consortium name="The Broad Institute Genomics Platform"/>
            <consortium name="The Broad Institute Genome Sequencing Center for Infectious Disease"/>
            <person name="Wu L."/>
            <person name="Ma J."/>
        </authorList>
    </citation>
    <scope>NUCLEOTIDE SEQUENCE [LARGE SCALE GENOMIC DNA]</scope>
    <source>
        <strain evidence="8">NBRC 15640</strain>
    </source>
</reference>
<dbReference type="PANTHER" id="PTHR19384:SF17">
    <property type="entry name" value="NADPH--CYTOCHROME P450 REDUCTASE"/>
    <property type="match status" value="1"/>
</dbReference>
<dbReference type="Pfam" id="PF00175">
    <property type="entry name" value="NAD_binding_1"/>
    <property type="match status" value="1"/>
</dbReference>
<organism evidence="7 8">
    <name type="scientific">Vibrio penaeicida</name>
    <dbReference type="NCBI Taxonomy" id="104609"/>
    <lineage>
        <taxon>Bacteria</taxon>
        <taxon>Pseudomonadati</taxon>
        <taxon>Pseudomonadota</taxon>
        <taxon>Gammaproteobacteria</taxon>
        <taxon>Vibrionales</taxon>
        <taxon>Vibrionaceae</taxon>
        <taxon>Vibrio</taxon>
    </lineage>
</organism>
<dbReference type="InterPro" id="IPR023173">
    <property type="entry name" value="NADPH_Cyt_P450_Rdtase_alpha"/>
</dbReference>
<dbReference type="GO" id="GO:0005829">
    <property type="term" value="C:cytosol"/>
    <property type="evidence" value="ECO:0007669"/>
    <property type="project" value="TreeGrafter"/>
</dbReference>
<dbReference type="SUPFAM" id="SSF52218">
    <property type="entry name" value="Flavoproteins"/>
    <property type="match status" value="1"/>
</dbReference>
<dbReference type="AlphaFoldDB" id="A0AAV5P098"/>
<evidence type="ECO:0000259" key="5">
    <source>
        <dbReference type="PROSITE" id="PS50902"/>
    </source>
</evidence>
<feature type="domain" description="Flavodoxin-like" evidence="5">
    <location>
        <begin position="8"/>
        <end position="145"/>
    </location>
</feature>
<dbReference type="PANTHER" id="PTHR19384">
    <property type="entry name" value="NITRIC OXIDE SYNTHASE-RELATED"/>
    <property type="match status" value="1"/>
</dbReference>
<dbReference type="GO" id="GO:0050660">
    <property type="term" value="F:flavin adenine dinucleotide binding"/>
    <property type="evidence" value="ECO:0007669"/>
    <property type="project" value="TreeGrafter"/>
</dbReference>
<dbReference type="InterPro" id="IPR001094">
    <property type="entry name" value="Flavdoxin-like"/>
</dbReference>
<keyword evidence="8" id="KW-1185">Reference proteome</keyword>
<evidence type="ECO:0000313" key="7">
    <source>
        <dbReference type="EMBL" id="GLQ76115.1"/>
    </source>
</evidence>
<name>A0AAV5P098_9VIBR</name>
<dbReference type="GO" id="GO:0010181">
    <property type="term" value="F:FMN binding"/>
    <property type="evidence" value="ECO:0007669"/>
    <property type="project" value="InterPro"/>
</dbReference>
<dbReference type="Gene3D" id="2.40.30.10">
    <property type="entry name" value="Translation factors"/>
    <property type="match status" value="1"/>
</dbReference>
<dbReference type="Proteomes" id="UP001156690">
    <property type="component" value="Unassembled WGS sequence"/>
</dbReference>
<dbReference type="InterPro" id="IPR001709">
    <property type="entry name" value="Flavoprot_Pyr_Nucl_cyt_Rdtase"/>
</dbReference>
<dbReference type="Gene3D" id="3.40.50.80">
    <property type="entry name" value="Nucleotide-binding domain of ferredoxin-NADP reductase (FNR) module"/>
    <property type="match status" value="1"/>
</dbReference>
<keyword evidence="1" id="KW-0285">Flavoprotein</keyword>
<dbReference type="Pfam" id="PF00258">
    <property type="entry name" value="Flavodoxin_1"/>
    <property type="match status" value="1"/>
</dbReference>
<evidence type="ECO:0000256" key="1">
    <source>
        <dbReference type="ARBA" id="ARBA00022630"/>
    </source>
</evidence>
<evidence type="ECO:0000313" key="8">
    <source>
        <dbReference type="Proteomes" id="UP001156690"/>
    </source>
</evidence>
<dbReference type="InterPro" id="IPR029039">
    <property type="entry name" value="Flavoprotein-like_sf"/>
</dbReference>
<keyword evidence="3" id="KW-0249">Electron transport</keyword>
<dbReference type="PRINTS" id="PR00369">
    <property type="entry name" value="FLAVODOXIN"/>
</dbReference>
<evidence type="ECO:0000256" key="3">
    <source>
        <dbReference type="ARBA" id="ARBA00022982"/>
    </source>
</evidence>
<evidence type="ECO:0000256" key="2">
    <source>
        <dbReference type="ARBA" id="ARBA00022643"/>
    </source>
</evidence>
<dbReference type="RefSeq" id="WP_224055714.1">
    <property type="nucleotide sequence ID" value="NZ_AP025145.1"/>
</dbReference>
<proteinExistence type="predicted"/>
<dbReference type="EC" id="1.6.2.4" evidence="4"/>
<dbReference type="InterPro" id="IPR039261">
    <property type="entry name" value="FNR_nucleotide-bd"/>
</dbReference>
<gene>
    <name evidence="7" type="ORF">GCM10007932_54780</name>
</gene>
<keyword evidence="2" id="KW-0288">FMN</keyword>
<sequence length="520" mass="57997">MQPAIQNVYVVYGSVSGNAQELAAQLFSDSELTQRFDITLQELDEFEPSNLTTDSFVAFISSSFGDGEPPSNAENFWQIFQENTASLSFSYGVFGLGDTAYSNFCGFSKNLDDALSTRGAEKLINRVDSDLNYPALFEMWKSTLKAVLLNNDLQAGKDLDISVTSYGEHAAYPASLISASQISGTFPSLYRIHLSIEGSGIRYQPGDIVHLMLSNTESLLMPYADFFSLPVGEVETCLKDKEIARISKSAIRKVTQRFPNSDLKALLKNRNKVALMEYVKRHQFIDLLRDFYPPQTMSIMDFSELLNSVEPRTYSIASSQLADADALELCVREVWSDPENAEPTPGCSTAYLQSLNVGDSVPIFVRSNPHFHFDFNAPSILIATGAGIAPFIGYLQSRAQQKALAPCILFYGEKHEGEDYVYRDEIAHWLKTGVLQNCFVAFSRDQESKRYVQDSVKEQGDLVQNLIYQGANVYVCGRKQNLASQIEPMFNALQTSESSSSEANLYNKLVAEEKLHLDLF</sequence>
<evidence type="ECO:0000256" key="4">
    <source>
        <dbReference type="ARBA" id="ARBA00023797"/>
    </source>
</evidence>
<dbReference type="SUPFAM" id="SSF63380">
    <property type="entry name" value="Riboflavin synthase domain-like"/>
    <property type="match status" value="1"/>
</dbReference>
<dbReference type="GO" id="GO:0003958">
    <property type="term" value="F:NADPH-hemoprotein reductase activity"/>
    <property type="evidence" value="ECO:0007669"/>
    <property type="project" value="UniProtKB-EC"/>
</dbReference>
<dbReference type="PROSITE" id="PS50902">
    <property type="entry name" value="FLAVODOXIN_LIKE"/>
    <property type="match status" value="1"/>
</dbReference>
<dbReference type="Gene3D" id="1.20.990.10">
    <property type="entry name" value="NADPH-cytochrome p450 Reductase, Chain A, domain 3"/>
    <property type="match status" value="1"/>
</dbReference>
<keyword evidence="3" id="KW-0813">Transport</keyword>
<dbReference type="InterPro" id="IPR017927">
    <property type="entry name" value="FAD-bd_FR_type"/>
</dbReference>
<dbReference type="PRINTS" id="PR00371">
    <property type="entry name" value="FPNCR"/>
</dbReference>
<protein>
    <recommendedName>
        <fullName evidence="4">NADPH--hemoprotein reductase</fullName>
        <ecNumber evidence="4">1.6.2.4</ecNumber>
    </recommendedName>
</protein>
<dbReference type="Gene3D" id="3.40.50.360">
    <property type="match status" value="1"/>
</dbReference>
<dbReference type="SUPFAM" id="SSF52343">
    <property type="entry name" value="Ferredoxin reductase-like, C-terminal NADP-linked domain"/>
    <property type="match status" value="1"/>
</dbReference>
<dbReference type="PROSITE" id="PS51384">
    <property type="entry name" value="FAD_FR"/>
    <property type="match status" value="1"/>
</dbReference>
<evidence type="ECO:0000259" key="6">
    <source>
        <dbReference type="PROSITE" id="PS51384"/>
    </source>
</evidence>
<feature type="domain" description="FAD-binding FR-type" evidence="6">
    <location>
        <begin position="169"/>
        <end position="374"/>
    </location>
</feature>
<dbReference type="EMBL" id="BSNX01000075">
    <property type="protein sequence ID" value="GLQ76115.1"/>
    <property type="molecule type" value="Genomic_DNA"/>
</dbReference>
<dbReference type="InterPro" id="IPR001433">
    <property type="entry name" value="OxRdtase_FAD/NAD-bd"/>
</dbReference>
<dbReference type="InterPro" id="IPR017938">
    <property type="entry name" value="Riboflavin_synthase-like_b-brl"/>
</dbReference>
<dbReference type="InterPro" id="IPR008254">
    <property type="entry name" value="Flavodoxin/NO_synth"/>
</dbReference>